<dbReference type="InterPro" id="IPR015942">
    <property type="entry name" value="Asp/Glu/hydantoin_racemase"/>
</dbReference>
<dbReference type="PANTHER" id="PTHR28047">
    <property type="entry name" value="PROTEIN DCG1"/>
    <property type="match status" value="1"/>
</dbReference>
<reference evidence="2 3" key="1">
    <citation type="journal article" date="2011" name="BMC Genomics">
        <title>Comparative genome analysis and genome-guided physiological analysis of Roseobacter litoralis.</title>
        <authorList>
            <person name="Kalhoefer D."/>
            <person name="Thole S."/>
            <person name="Voget S."/>
            <person name="Lehmann R."/>
            <person name="Liesegang H."/>
            <person name="Wollher A."/>
            <person name="Daniel R."/>
            <person name="Simon M."/>
            <person name="Brinkhoff T."/>
        </authorList>
    </citation>
    <scope>NUCLEOTIDE SEQUENCE [LARGE SCALE GENOMIC DNA]</scope>
    <source>
        <strain evidence="3">ATCC 49566 / DSM 6996 / JCM 21268 / NBRC 15278 / OCh 149</strain>
    </source>
</reference>
<dbReference type="KEGG" id="rli:RLO149_c016990"/>
<comment type="similarity">
    <text evidence="1">Belongs to the HyuE racemase family.</text>
</comment>
<dbReference type="Pfam" id="PF01177">
    <property type="entry name" value="Asp_Glu_race"/>
    <property type="match status" value="1"/>
</dbReference>
<dbReference type="PANTHER" id="PTHR28047:SF5">
    <property type="entry name" value="PROTEIN DCG1"/>
    <property type="match status" value="1"/>
</dbReference>
<dbReference type="InterPro" id="IPR052186">
    <property type="entry name" value="Hydantoin_racemase-like"/>
</dbReference>
<organism evidence="2 3">
    <name type="scientific">Roseobacter litoralis (strain ATCC 49566 / DSM 6996 / JCM 21268 / NBRC 15278 / OCh 149)</name>
    <dbReference type="NCBI Taxonomy" id="391595"/>
    <lineage>
        <taxon>Bacteria</taxon>
        <taxon>Pseudomonadati</taxon>
        <taxon>Pseudomonadota</taxon>
        <taxon>Alphaproteobacteria</taxon>
        <taxon>Rhodobacterales</taxon>
        <taxon>Roseobacteraceae</taxon>
        <taxon>Roseobacter</taxon>
    </lineage>
</organism>
<evidence type="ECO:0000313" key="3">
    <source>
        <dbReference type="Proteomes" id="UP000001353"/>
    </source>
</evidence>
<dbReference type="GO" id="GO:0047661">
    <property type="term" value="F:amino-acid racemase activity"/>
    <property type="evidence" value="ECO:0007669"/>
    <property type="project" value="InterPro"/>
</dbReference>
<evidence type="ECO:0000313" key="2">
    <source>
        <dbReference type="EMBL" id="AEI93691.1"/>
    </source>
</evidence>
<dbReference type="InterPro" id="IPR053714">
    <property type="entry name" value="Iso_Racemase_Enz_sf"/>
</dbReference>
<accession>F7ZHT1</accession>
<keyword evidence="3" id="KW-1185">Reference proteome</keyword>
<dbReference type="Gene3D" id="3.40.50.12500">
    <property type="match status" value="1"/>
</dbReference>
<dbReference type="STRING" id="391595.RLO149_c016990"/>
<evidence type="ECO:0000256" key="1">
    <source>
        <dbReference type="ARBA" id="ARBA00038414"/>
    </source>
</evidence>
<dbReference type="RefSeq" id="WP_013961624.1">
    <property type="nucleotide sequence ID" value="NC_015730.1"/>
</dbReference>
<proteinExistence type="inferred from homology"/>
<sequence>MRLLLINPNTTQSMTEAMTTVARQIASQQAEIVPVTARTGFPYISSRAEAQIAGAAVLDTIASHQSDVDAVIIAAFGDPGLTAARELFDLPIVGMAEAAVMSAAMLGERFSVVTFSPHMSRWYSDCVHQTGLGARFTGVRCPVTAPDTLENVATALRQDLIDLARDAVALDGADVVIMGGAPLAGLAPVIAWDAPGILVDPIAAATLQALALLRLAPSYDNRTNRPLHKTSTGLGTELTAVIAGEKT</sequence>
<gene>
    <name evidence="2" type="ordered locus">RLO149_c016990</name>
</gene>
<dbReference type="OrthoDB" id="9791723at2"/>
<protein>
    <submittedName>
        <fullName evidence="2">Hydantoin racemase-like protein</fullName>
    </submittedName>
</protein>
<dbReference type="eggNOG" id="COG4126">
    <property type="taxonomic scope" value="Bacteria"/>
</dbReference>
<dbReference type="Proteomes" id="UP000001353">
    <property type="component" value="Chromosome"/>
</dbReference>
<name>F7ZHT1_ROSLO</name>
<dbReference type="AlphaFoldDB" id="F7ZHT1"/>
<dbReference type="EMBL" id="CP002623">
    <property type="protein sequence ID" value="AEI93691.1"/>
    <property type="molecule type" value="Genomic_DNA"/>
</dbReference>
<dbReference type="HOGENOM" id="CLU_053002_0_2_5"/>